<feature type="transmembrane region" description="Helical" evidence="8">
    <location>
        <begin position="442"/>
        <end position="463"/>
    </location>
</feature>
<dbReference type="NCBIfam" id="TIGR00879">
    <property type="entry name" value="SP"/>
    <property type="match status" value="1"/>
</dbReference>
<dbReference type="Gene3D" id="1.20.1250.20">
    <property type="entry name" value="MFS general substrate transporter like domains"/>
    <property type="match status" value="1"/>
</dbReference>
<dbReference type="SUPFAM" id="SSF103473">
    <property type="entry name" value="MFS general substrate transporter"/>
    <property type="match status" value="1"/>
</dbReference>
<feature type="transmembrane region" description="Helical" evidence="8">
    <location>
        <begin position="149"/>
        <end position="170"/>
    </location>
</feature>
<sequence length="541" mass="58734">MGLTGITTKLPHMPKTYNTYLVAFVATVGGMLFGFDISSMSAIILSDQYNDFFGTPSGIVQGAIGASLAAGSILGSLLAGPVSNKIGRRDAVFFAGLWWLVGTAVQTATTGVGSLIAGRILNGVCVGITSSQVPVYLAEIAKKEKRGSLIIIQQLAIEWGILIMYFIGYGCTFIPGPASFRTAWGIQFVPCVLMLCGLPFLPRSPRWLAKVDRVEEAIDILSRIQAGGDRNDPLVVAEWEDITQTLALERQAPKSWRKFVYGGMWKRTVAGFTVQMWQQNSGANVMTYYVVYIFSMAGLSGNINLIASGVQYALFIIFTTVMWFYIDKTGRRPLLIYGALAMGFCHFVVGGLLSAGTNIPGGVGGNPNIPIQLTGGKANTVIAFSYLLIIIYALTLAPVAWIYAAEVWSLETRAVGMSIASLGNWLFNFALGLYIPPGFKNIKYGMFIVFGIMCVLAAIQFYFTYPETGGKSLEEIEILFSPEGPRPWQTKFGESRLDQLVEEAKNKRYSVDDVNAGRVGSITDIQGDGKRASAAQNIEKV</sequence>
<feature type="transmembrane region" description="Helical" evidence="8">
    <location>
        <begin position="383"/>
        <end position="403"/>
    </location>
</feature>
<evidence type="ECO:0000313" key="11">
    <source>
        <dbReference type="Proteomes" id="UP001345013"/>
    </source>
</evidence>
<dbReference type="InterPro" id="IPR005829">
    <property type="entry name" value="Sugar_transporter_CS"/>
</dbReference>
<proteinExistence type="inferred from homology"/>
<keyword evidence="3 7" id="KW-0813">Transport</keyword>
<feature type="transmembrane region" description="Helical" evidence="8">
    <location>
        <begin position="91"/>
        <end position="109"/>
    </location>
</feature>
<feature type="transmembrane region" description="Helical" evidence="8">
    <location>
        <begin position="58"/>
        <end position="79"/>
    </location>
</feature>
<evidence type="ECO:0000259" key="9">
    <source>
        <dbReference type="PROSITE" id="PS50850"/>
    </source>
</evidence>
<feature type="transmembrane region" description="Helical" evidence="8">
    <location>
        <begin position="415"/>
        <end position="436"/>
    </location>
</feature>
<dbReference type="InterPro" id="IPR005828">
    <property type="entry name" value="MFS_sugar_transport-like"/>
</dbReference>
<feature type="transmembrane region" description="Helical" evidence="8">
    <location>
        <begin position="309"/>
        <end position="327"/>
    </location>
</feature>
<evidence type="ECO:0000256" key="4">
    <source>
        <dbReference type="ARBA" id="ARBA00022692"/>
    </source>
</evidence>
<feature type="transmembrane region" description="Helical" evidence="8">
    <location>
        <begin position="285"/>
        <end position="303"/>
    </location>
</feature>
<feature type="transmembrane region" description="Helical" evidence="8">
    <location>
        <begin position="115"/>
        <end position="137"/>
    </location>
</feature>
<feature type="transmembrane region" description="Helical" evidence="8">
    <location>
        <begin position="182"/>
        <end position="201"/>
    </location>
</feature>
<dbReference type="PRINTS" id="PR00171">
    <property type="entry name" value="SUGRTRNSPORT"/>
</dbReference>
<evidence type="ECO:0000256" key="1">
    <source>
        <dbReference type="ARBA" id="ARBA00004141"/>
    </source>
</evidence>
<dbReference type="InterPro" id="IPR020846">
    <property type="entry name" value="MFS_dom"/>
</dbReference>
<dbReference type="InterPro" id="IPR003663">
    <property type="entry name" value="Sugar/inositol_transpt"/>
</dbReference>
<keyword evidence="5 8" id="KW-1133">Transmembrane helix</keyword>
<dbReference type="EMBL" id="JAVRRG010000010">
    <property type="protein sequence ID" value="KAK5099476.1"/>
    <property type="molecule type" value="Genomic_DNA"/>
</dbReference>
<feature type="domain" description="Major facilitator superfamily (MFS) profile" evidence="9">
    <location>
        <begin position="22"/>
        <end position="469"/>
    </location>
</feature>
<dbReference type="Pfam" id="PF00083">
    <property type="entry name" value="Sugar_tr"/>
    <property type="match status" value="1"/>
</dbReference>
<accession>A0ABR0KKQ8</accession>
<evidence type="ECO:0000256" key="5">
    <source>
        <dbReference type="ARBA" id="ARBA00022989"/>
    </source>
</evidence>
<gene>
    <name evidence="10" type="ORF">LTR24_001373</name>
</gene>
<keyword evidence="4 8" id="KW-0812">Transmembrane</keyword>
<dbReference type="InterPro" id="IPR036259">
    <property type="entry name" value="MFS_trans_sf"/>
</dbReference>
<comment type="subcellular location">
    <subcellularLocation>
        <location evidence="1">Membrane</location>
        <topology evidence="1">Multi-pass membrane protein</topology>
    </subcellularLocation>
</comment>
<keyword evidence="11" id="KW-1185">Reference proteome</keyword>
<evidence type="ECO:0000256" key="6">
    <source>
        <dbReference type="ARBA" id="ARBA00023136"/>
    </source>
</evidence>
<reference evidence="10 11" key="1">
    <citation type="submission" date="2023-08" db="EMBL/GenBank/DDBJ databases">
        <title>Black Yeasts Isolated from many extreme environments.</title>
        <authorList>
            <person name="Coleine C."/>
            <person name="Stajich J.E."/>
            <person name="Selbmann L."/>
        </authorList>
    </citation>
    <scope>NUCLEOTIDE SEQUENCE [LARGE SCALE GENOMIC DNA]</scope>
    <source>
        <strain evidence="10 11">CCFEE 5885</strain>
    </source>
</reference>
<dbReference type="PROSITE" id="PS00217">
    <property type="entry name" value="SUGAR_TRANSPORT_2"/>
    <property type="match status" value="1"/>
</dbReference>
<dbReference type="PROSITE" id="PS50850">
    <property type="entry name" value="MFS"/>
    <property type="match status" value="1"/>
</dbReference>
<name>A0ABR0KKQ8_9EURO</name>
<evidence type="ECO:0000256" key="2">
    <source>
        <dbReference type="ARBA" id="ARBA00010992"/>
    </source>
</evidence>
<comment type="caution">
    <text evidence="10">The sequence shown here is derived from an EMBL/GenBank/DDBJ whole genome shotgun (WGS) entry which is preliminary data.</text>
</comment>
<organism evidence="10 11">
    <name type="scientific">Lithohypha guttulata</name>
    <dbReference type="NCBI Taxonomy" id="1690604"/>
    <lineage>
        <taxon>Eukaryota</taxon>
        <taxon>Fungi</taxon>
        <taxon>Dikarya</taxon>
        <taxon>Ascomycota</taxon>
        <taxon>Pezizomycotina</taxon>
        <taxon>Eurotiomycetes</taxon>
        <taxon>Chaetothyriomycetidae</taxon>
        <taxon>Chaetothyriales</taxon>
        <taxon>Trichomeriaceae</taxon>
        <taxon>Lithohypha</taxon>
    </lineage>
</organism>
<feature type="transmembrane region" description="Helical" evidence="8">
    <location>
        <begin position="334"/>
        <end position="353"/>
    </location>
</feature>
<protein>
    <recommendedName>
        <fullName evidence="9">Major facilitator superfamily (MFS) profile domain-containing protein</fullName>
    </recommendedName>
</protein>
<keyword evidence="6 8" id="KW-0472">Membrane</keyword>
<evidence type="ECO:0000256" key="8">
    <source>
        <dbReference type="SAM" id="Phobius"/>
    </source>
</evidence>
<comment type="similarity">
    <text evidence="2 7">Belongs to the major facilitator superfamily. Sugar transporter (TC 2.A.1.1) family.</text>
</comment>
<evidence type="ECO:0000313" key="10">
    <source>
        <dbReference type="EMBL" id="KAK5099476.1"/>
    </source>
</evidence>
<dbReference type="InterPro" id="IPR050360">
    <property type="entry name" value="MFS_Sugar_Transporters"/>
</dbReference>
<feature type="transmembrane region" description="Helical" evidence="8">
    <location>
        <begin position="20"/>
        <end position="46"/>
    </location>
</feature>
<evidence type="ECO:0000256" key="7">
    <source>
        <dbReference type="RuleBase" id="RU003346"/>
    </source>
</evidence>
<dbReference type="Proteomes" id="UP001345013">
    <property type="component" value="Unassembled WGS sequence"/>
</dbReference>
<dbReference type="PANTHER" id="PTHR48022">
    <property type="entry name" value="PLASTIDIC GLUCOSE TRANSPORTER 4"/>
    <property type="match status" value="1"/>
</dbReference>
<dbReference type="PANTHER" id="PTHR48022:SF47">
    <property type="entry name" value="MAJOR FACILITATOR SUPERFAMILY (MFS) PROFILE DOMAIN-CONTAINING PROTEIN"/>
    <property type="match status" value="1"/>
</dbReference>
<evidence type="ECO:0000256" key="3">
    <source>
        <dbReference type="ARBA" id="ARBA00022448"/>
    </source>
</evidence>